<dbReference type="PANTHER" id="PTHR23517">
    <property type="entry name" value="RESISTANCE PROTEIN MDTM, PUTATIVE-RELATED-RELATED"/>
    <property type="match status" value="1"/>
</dbReference>
<evidence type="ECO:0000256" key="5">
    <source>
        <dbReference type="ARBA" id="ARBA00022989"/>
    </source>
</evidence>
<proteinExistence type="predicted"/>
<gene>
    <name evidence="9" type="ORF">ACFO6V_06950</name>
</gene>
<feature type="transmembrane region" description="Helical" evidence="7">
    <location>
        <begin position="379"/>
        <end position="402"/>
    </location>
</feature>
<dbReference type="InterPro" id="IPR050171">
    <property type="entry name" value="MFS_Transporters"/>
</dbReference>
<keyword evidence="4 7" id="KW-0812">Transmembrane</keyword>
<comment type="subcellular location">
    <subcellularLocation>
        <location evidence="1">Cell membrane</location>
        <topology evidence="1">Multi-pass membrane protein</topology>
    </subcellularLocation>
</comment>
<feature type="transmembrane region" description="Helical" evidence="7">
    <location>
        <begin position="229"/>
        <end position="253"/>
    </location>
</feature>
<dbReference type="Proteomes" id="UP001596011">
    <property type="component" value="Unassembled WGS sequence"/>
</dbReference>
<dbReference type="EMBL" id="JBHSFI010000003">
    <property type="protein sequence ID" value="MFC4627962.1"/>
    <property type="molecule type" value="Genomic_DNA"/>
</dbReference>
<evidence type="ECO:0000256" key="4">
    <source>
        <dbReference type="ARBA" id="ARBA00022692"/>
    </source>
</evidence>
<accession>A0ABV9HCC1</accession>
<feature type="transmembrane region" description="Helical" evidence="7">
    <location>
        <begin position="91"/>
        <end position="108"/>
    </location>
</feature>
<dbReference type="InterPro" id="IPR036259">
    <property type="entry name" value="MFS_trans_sf"/>
</dbReference>
<name>A0ABV9HCC1_9MICO</name>
<evidence type="ECO:0000256" key="2">
    <source>
        <dbReference type="ARBA" id="ARBA00022448"/>
    </source>
</evidence>
<keyword evidence="3" id="KW-1003">Cell membrane</keyword>
<organism evidence="9 10">
    <name type="scientific">Promicromonospora alba</name>
    <dbReference type="NCBI Taxonomy" id="1616110"/>
    <lineage>
        <taxon>Bacteria</taxon>
        <taxon>Bacillati</taxon>
        <taxon>Actinomycetota</taxon>
        <taxon>Actinomycetes</taxon>
        <taxon>Micrococcales</taxon>
        <taxon>Promicromonosporaceae</taxon>
        <taxon>Promicromonospora</taxon>
    </lineage>
</organism>
<protein>
    <submittedName>
        <fullName evidence="9">MFS transporter</fullName>
    </submittedName>
</protein>
<dbReference type="InterPro" id="IPR011701">
    <property type="entry name" value="MFS"/>
</dbReference>
<feature type="transmembrane region" description="Helical" evidence="7">
    <location>
        <begin position="186"/>
        <end position="208"/>
    </location>
</feature>
<evidence type="ECO:0000256" key="1">
    <source>
        <dbReference type="ARBA" id="ARBA00004651"/>
    </source>
</evidence>
<evidence type="ECO:0000256" key="6">
    <source>
        <dbReference type="ARBA" id="ARBA00023136"/>
    </source>
</evidence>
<keyword evidence="5 7" id="KW-1133">Transmembrane helix</keyword>
<feature type="transmembrane region" description="Helical" evidence="7">
    <location>
        <begin position="265"/>
        <end position="288"/>
    </location>
</feature>
<evidence type="ECO:0000313" key="9">
    <source>
        <dbReference type="EMBL" id="MFC4627962.1"/>
    </source>
</evidence>
<feature type="transmembrane region" description="Helical" evidence="7">
    <location>
        <begin position="120"/>
        <end position="140"/>
    </location>
</feature>
<dbReference type="InterPro" id="IPR020846">
    <property type="entry name" value="MFS_dom"/>
</dbReference>
<evidence type="ECO:0000256" key="7">
    <source>
        <dbReference type="SAM" id="Phobius"/>
    </source>
</evidence>
<dbReference type="PANTHER" id="PTHR23517:SF13">
    <property type="entry name" value="MAJOR FACILITATOR SUPERFAMILY MFS_1"/>
    <property type="match status" value="1"/>
</dbReference>
<evidence type="ECO:0000256" key="3">
    <source>
        <dbReference type="ARBA" id="ARBA00022475"/>
    </source>
</evidence>
<reference evidence="10" key="1">
    <citation type="journal article" date="2019" name="Int. J. Syst. Evol. Microbiol.">
        <title>The Global Catalogue of Microorganisms (GCM) 10K type strain sequencing project: providing services to taxonomists for standard genome sequencing and annotation.</title>
        <authorList>
            <consortium name="The Broad Institute Genomics Platform"/>
            <consortium name="The Broad Institute Genome Sequencing Center for Infectious Disease"/>
            <person name="Wu L."/>
            <person name="Ma J."/>
        </authorList>
    </citation>
    <scope>NUCLEOTIDE SEQUENCE [LARGE SCALE GENOMIC DNA]</scope>
    <source>
        <strain evidence="10">CCUG 42722</strain>
    </source>
</reference>
<feature type="transmembrane region" description="Helical" evidence="7">
    <location>
        <begin position="56"/>
        <end position="79"/>
    </location>
</feature>
<evidence type="ECO:0000313" key="10">
    <source>
        <dbReference type="Proteomes" id="UP001596011"/>
    </source>
</evidence>
<feature type="domain" description="Major facilitator superfamily (MFS) profile" evidence="8">
    <location>
        <begin position="24"/>
        <end position="408"/>
    </location>
</feature>
<sequence length="408" mass="41128">MTTARSVSAPAARPTFAGPRRHGAGFWLTGVTFLLLMAFAAVPSPLYTLYAARDGYGPFTVTVIFAAYAVGVIASLFFVGHLSDRVGRRPLILLAVTLELLAAVGFLVRDDLAGLLVARVVSGVGIGALTATATAYLAELDGASSRPAPGRAAVVATVANLGGIGLGPVLSGLLAEPSAHPLVVPYAVFGVAMAVLLVATPFVPETVLHRPGLRPYRPQRAAIGSEVRGRFLAGAVGAFTGFAVLGLFSSVAASFVRDELGQPSLIVAGAVAGTPFLAGALGQTLLAAGTQQVQLRWAAVLIVAGPAALFGGVVLASTWLFVAGGVLAGGGAGLLFKAALGRTAAMVAPQERAEALALIFLVAYTGLVVPVLAVGVGLVYLPAAMVLGVFAVLVALAGGWSASAMRRS</sequence>
<keyword evidence="10" id="KW-1185">Reference proteome</keyword>
<feature type="transmembrane region" description="Helical" evidence="7">
    <location>
        <begin position="295"/>
        <end position="313"/>
    </location>
</feature>
<dbReference type="PROSITE" id="PS50850">
    <property type="entry name" value="MFS"/>
    <property type="match status" value="1"/>
</dbReference>
<dbReference type="Pfam" id="PF07690">
    <property type="entry name" value="MFS_1"/>
    <property type="match status" value="1"/>
</dbReference>
<dbReference type="RefSeq" id="WP_377133588.1">
    <property type="nucleotide sequence ID" value="NZ_JBHSFI010000003.1"/>
</dbReference>
<comment type="caution">
    <text evidence="9">The sequence shown here is derived from an EMBL/GenBank/DDBJ whole genome shotgun (WGS) entry which is preliminary data.</text>
</comment>
<dbReference type="Gene3D" id="1.20.1250.20">
    <property type="entry name" value="MFS general substrate transporter like domains"/>
    <property type="match status" value="1"/>
</dbReference>
<dbReference type="SUPFAM" id="SSF103473">
    <property type="entry name" value="MFS general substrate transporter"/>
    <property type="match status" value="1"/>
</dbReference>
<evidence type="ECO:0000259" key="8">
    <source>
        <dbReference type="PROSITE" id="PS50850"/>
    </source>
</evidence>
<keyword evidence="6 7" id="KW-0472">Membrane</keyword>
<feature type="transmembrane region" description="Helical" evidence="7">
    <location>
        <begin position="152"/>
        <end position="174"/>
    </location>
</feature>
<feature type="transmembrane region" description="Helical" evidence="7">
    <location>
        <begin position="353"/>
        <end position="373"/>
    </location>
</feature>
<keyword evidence="2" id="KW-0813">Transport</keyword>
<feature type="transmembrane region" description="Helical" evidence="7">
    <location>
        <begin position="26"/>
        <end position="50"/>
    </location>
</feature>